<feature type="region of interest" description="Disordered" evidence="1">
    <location>
        <begin position="26"/>
        <end position="48"/>
    </location>
</feature>
<evidence type="ECO:0000256" key="1">
    <source>
        <dbReference type="SAM" id="MobiDB-lite"/>
    </source>
</evidence>
<evidence type="ECO:0000313" key="2">
    <source>
        <dbReference type="EMBL" id="GBP67682.1"/>
    </source>
</evidence>
<protein>
    <submittedName>
        <fullName evidence="2">Uncharacterized protein</fullName>
    </submittedName>
</protein>
<evidence type="ECO:0000313" key="3">
    <source>
        <dbReference type="Proteomes" id="UP000299102"/>
    </source>
</evidence>
<gene>
    <name evidence="2" type="ORF">EVAR_90532_1</name>
</gene>
<name>A0A4C1XYQ6_EUMVA</name>
<proteinExistence type="predicted"/>
<sequence length="91" mass="9872">MYYNKFDHERPLTTARTVGGVARAGRGGVALSPGGRAGGVGRPATPPTARPVTCREFALEKLPESRVPCRCVKVHMKRLKLDIHYKIGGQT</sequence>
<keyword evidence="3" id="KW-1185">Reference proteome</keyword>
<dbReference type="EMBL" id="BGZK01000988">
    <property type="protein sequence ID" value="GBP67682.1"/>
    <property type="molecule type" value="Genomic_DNA"/>
</dbReference>
<dbReference type="Proteomes" id="UP000299102">
    <property type="component" value="Unassembled WGS sequence"/>
</dbReference>
<organism evidence="2 3">
    <name type="scientific">Eumeta variegata</name>
    <name type="common">Bagworm moth</name>
    <name type="synonym">Eumeta japonica</name>
    <dbReference type="NCBI Taxonomy" id="151549"/>
    <lineage>
        <taxon>Eukaryota</taxon>
        <taxon>Metazoa</taxon>
        <taxon>Ecdysozoa</taxon>
        <taxon>Arthropoda</taxon>
        <taxon>Hexapoda</taxon>
        <taxon>Insecta</taxon>
        <taxon>Pterygota</taxon>
        <taxon>Neoptera</taxon>
        <taxon>Endopterygota</taxon>
        <taxon>Lepidoptera</taxon>
        <taxon>Glossata</taxon>
        <taxon>Ditrysia</taxon>
        <taxon>Tineoidea</taxon>
        <taxon>Psychidae</taxon>
        <taxon>Oiketicinae</taxon>
        <taxon>Eumeta</taxon>
    </lineage>
</organism>
<dbReference type="AlphaFoldDB" id="A0A4C1XYQ6"/>
<reference evidence="2 3" key="1">
    <citation type="journal article" date="2019" name="Commun. Biol.">
        <title>The bagworm genome reveals a unique fibroin gene that provides high tensile strength.</title>
        <authorList>
            <person name="Kono N."/>
            <person name="Nakamura H."/>
            <person name="Ohtoshi R."/>
            <person name="Tomita M."/>
            <person name="Numata K."/>
            <person name="Arakawa K."/>
        </authorList>
    </citation>
    <scope>NUCLEOTIDE SEQUENCE [LARGE SCALE GENOMIC DNA]</scope>
</reference>
<accession>A0A4C1XYQ6</accession>
<comment type="caution">
    <text evidence="2">The sequence shown here is derived from an EMBL/GenBank/DDBJ whole genome shotgun (WGS) entry which is preliminary data.</text>
</comment>